<evidence type="ECO:0000313" key="7">
    <source>
        <dbReference type="EMBL" id="ASO19174.1"/>
    </source>
</evidence>
<dbReference type="InterPro" id="IPR051784">
    <property type="entry name" value="Nod_factor_ABC_transporter"/>
</dbReference>
<feature type="transmembrane region" description="Helical" evidence="6">
    <location>
        <begin position="169"/>
        <end position="191"/>
    </location>
</feature>
<dbReference type="InterPro" id="IPR047817">
    <property type="entry name" value="ABC2_TM_bact-type"/>
</dbReference>
<keyword evidence="6" id="KW-0813">Transport</keyword>
<name>A0A221W081_9PSEU</name>
<evidence type="ECO:0000256" key="6">
    <source>
        <dbReference type="RuleBase" id="RU361157"/>
    </source>
</evidence>
<feature type="transmembrane region" description="Helical" evidence="6">
    <location>
        <begin position="251"/>
        <end position="274"/>
    </location>
</feature>
<dbReference type="AlphaFoldDB" id="A0A221W081"/>
<evidence type="ECO:0000256" key="2">
    <source>
        <dbReference type="ARBA" id="ARBA00022692"/>
    </source>
</evidence>
<dbReference type="GO" id="GO:0140359">
    <property type="term" value="F:ABC-type transporter activity"/>
    <property type="evidence" value="ECO:0007669"/>
    <property type="project" value="InterPro"/>
</dbReference>
<keyword evidence="8" id="KW-1185">Reference proteome</keyword>
<evidence type="ECO:0000256" key="1">
    <source>
        <dbReference type="ARBA" id="ARBA00004141"/>
    </source>
</evidence>
<feature type="transmembrane region" description="Helical" evidence="6">
    <location>
        <begin position="136"/>
        <end position="163"/>
    </location>
</feature>
<feature type="transmembrane region" description="Helical" evidence="6">
    <location>
        <begin position="49"/>
        <end position="71"/>
    </location>
</feature>
<keyword evidence="6" id="KW-1003">Cell membrane</keyword>
<accession>A0A221W081</accession>
<dbReference type="PRINTS" id="PR00164">
    <property type="entry name" value="ABC2TRNSPORT"/>
</dbReference>
<dbReference type="GO" id="GO:0046677">
    <property type="term" value="P:response to antibiotic"/>
    <property type="evidence" value="ECO:0007669"/>
    <property type="project" value="UniProtKB-KW"/>
</dbReference>
<sequence>MAVEPTTIERDVPSPRPTTGPLLRIFPPGLYAGRASRLVERSLLAGRGAWLAILSGFFEPLFYLLSLGVAFGGMVGQISGPGGVAVDYAAFIAPGLLAVSAMNGAVYDATFNIFFKLRHAKLYDAVLATPMGPLDVALAEITWAVLRGGVYAAGFLCVMSGMGLIASPWALLALPAAVLVSFAFAAVGMAATTFIRSTQDFDFVQLAILPMALFSTTFFPLEVYPRVAQLLVQCLPLFHGVELMRALTTGVVHWGLLGHVGYFLVLAGLGVAVATRRLERLLLK</sequence>
<dbReference type="EMBL" id="CP022521">
    <property type="protein sequence ID" value="ASO19174.1"/>
    <property type="molecule type" value="Genomic_DNA"/>
</dbReference>
<feature type="transmembrane region" description="Helical" evidence="6">
    <location>
        <begin position="91"/>
        <end position="115"/>
    </location>
</feature>
<dbReference type="InterPro" id="IPR000412">
    <property type="entry name" value="ABC_2_transport"/>
</dbReference>
<evidence type="ECO:0000256" key="4">
    <source>
        <dbReference type="ARBA" id="ARBA00023136"/>
    </source>
</evidence>
<reference evidence="7 8" key="1">
    <citation type="submission" date="2017-07" db="EMBL/GenBank/DDBJ databases">
        <title>Complete genome sequence of Actinoalloteichus hoggarensis DSM 45943, type strain of Actinoalloteichus hoggarensis.</title>
        <authorList>
            <person name="Ruckert C."/>
            <person name="Nouioui I."/>
            <person name="Willmese J."/>
            <person name="van Wezel G."/>
            <person name="Klenk H.-P."/>
            <person name="Kalinowski J."/>
            <person name="Zotchev S.B."/>
        </authorList>
    </citation>
    <scope>NUCLEOTIDE SEQUENCE [LARGE SCALE GENOMIC DNA]</scope>
    <source>
        <strain evidence="7 8">DSM 45943</strain>
    </source>
</reference>
<protein>
    <recommendedName>
        <fullName evidence="6">Transport permease protein</fullName>
    </recommendedName>
</protein>
<dbReference type="GO" id="GO:0043190">
    <property type="term" value="C:ATP-binding cassette (ABC) transporter complex"/>
    <property type="evidence" value="ECO:0007669"/>
    <property type="project" value="InterPro"/>
</dbReference>
<dbReference type="OrthoDB" id="9778589at2"/>
<comment type="subcellular location">
    <subcellularLocation>
        <location evidence="6">Cell membrane</location>
        <topology evidence="6">Multi-pass membrane protein</topology>
    </subcellularLocation>
    <subcellularLocation>
        <location evidence="1">Membrane</location>
        <topology evidence="1">Multi-pass membrane protein</topology>
    </subcellularLocation>
</comment>
<keyword evidence="4 6" id="KW-0472">Membrane</keyword>
<keyword evidence="5" id="KW-0046">Antibiotic resistance</keyword>
<comment type="similarity">
    <text evidence="6">Belongs to the ABC-2 integral membrane protein family.</text>
</comment>
<dbReference type="KEGG" id="ahg:AHOG_07645"/>
<dbReference type="PROSITE" id="PS51012">
    <property type="entry name" value="ABC_TM2"/>
    <property type="match status" value="1"/>
</dbReference>
<evidence type="ECO:0000313" key="8">
    <source>
        <dbReference type="Proteomes" id="UP000204221"/>
    </source>
</evidence>
<dbReference type="PIRSF" id="PIRSF006648">
    <property type="entry name" value="DrrB"/>
    <property type="match status" value="1"/>
</dbReference>
<dbReference type="Proteomes" id="UP000204221">
    <property type="component" value="Chromosome"/>
</dbReference>
<dbReference type="PANTHER" id="PTHR43229">
    <property type="entry name" value="NODULATION PROTEIN J"/>
    <property type="match status" value="1"/>
</dbReference>
<proteinExistence type="inferred from homology"/>
<evidence type="ECO:0000256" key="3">
    <source>
        <dbReference type="ARBA" id="ARBA00022989"/>
    </source>
</evidence>
<dbReference type="InterPro" id="IPR013525">
    <property type="entry name" value="ABC2_TM"/>
</dbReference>
<dbReference type="PANTHER" id="PTHR43229:SF2">
    <property type="entry name" value="NODULATION PROTEIN J"/>
    <property type="match status" value="1"/>
</dbReference>
<dbReference type="Pfam" id="PF01061">
    <property type="entry name" value="ABC2_membrane"/>
    <property type="match status" value="1"/>
</dbReference>
<keyword evidence="2 6" id="KW-0812">Transmembrane</keyword>
<gene>
    <name evidence="7" type="ORF">AHOG_07645</name>
</gene>
<keyword evidence="3 6" id="KW-1133">Transmembrane helix</keyword>
<feature type="transmembrane region" description="Helical" evidence="6">
    <location>
        <begin position="203"/>
        <end position="221"/>
    </location>
</feature>
<organism evidence="7 8">
    <name type="scientific">Actinoalloteichus hoggarensis</name>
    <dbReference type="NCBI Taxonomy" id="1470176"/>
    <lineage>
        <taxon>Bacteria</taxon>
        <taxon>Bacillati</taxon>
        <taxon>Actinomycetota</taxon>
        <taxon>Actinomycetes</taxon>
        <taxon>Pseudonocardiales</taxon>
        <taxon>Pseudonocardiaceae</taxon>
        <taxon>Actinoalloteichus</taxon>
    </lineage>
</organism>
<evidence type="ECO:0000256" key="5">
    <source>
        <dbReference type="ARBA" id="ARBA00023251"/>
    </source>
</evidence>
<dbReference type="RefSeq" id="WP_093940725.1">
    <property type="nucleotide sequence ID" value="NZ_CP022521.1"/>
</dbReference>